<proteinExistence type="predicted"/>
<comment type="caution">
    <text evidence="2">The sequence shown here is derived from an EMBL/GenBank/DDBJ whole genome shotgun (WGS) entry which is preliminary data.</text>
</comment>
<sequence length="564" mass="64855">MLEAKINEKEDTEPSSVSMINEIDKLIDKDQYNTTRVFESLNNLSGLDNEAYKNITSKISGLSVLNPEDKLLQYSDLRCEESELQKKLGKQLEDTSKVLYDLVNEKYTEIDVRIEALESFLGPAEYYSSERKSIQKNFSEVPKITRSDLENMTLKLKLLLMIEKDVFILERHVPKLNPDSFMLLSLKETEKTLSDLTKSSLCTIKALESFIGEAEVNEKFDISSIHSHEINIETYTTISESFKNWAKSLKDLENMKESLLQSSSLNQQLQSLDSKLTFYFFSAEQHKQSACNKLKRLSKDSTGFGGFLQEILKHTDISKRTLSMTIHALKEKTEKFLKTAEDQDKVIVEITQKLMLLDEKIDEIELKHQDLASAEFKELYKSIPLTDLELKSELDLIKKTFSDLGEDSSKDLMERLNSLSEKIELARKFGKIKESIRKSQSSEVTRIKTELQEKINELSSSLSKVENEKNTLETSYKTLKSNYDKTSEVADKIIKGSSEKDMEVTGLKNNIASLEETIDQLKHDYDQIQDELSEIKKEARDAKRNLRLKENELNELKQSLEKDS</sequence>
<name>A0A1R2APB7_9CILI</name>
<keyword evidence="3" id="KW-1185">Reference proteome</keyword>
<dbReference type="OrthoDB" id="326822at2759"/>
<organism evidence="2 3">
    <name type="scientific">Stentor coeruleus</name>
    <dbReference type="NCBI Taxonomy" id="5963"/>
    <lineage>
        <taxon>Eukaryota</taxon>
        <taxon>Sar</taxon>
        <taxon>Alveolata</taxon>
        <taxon>Ciliophora</taxon>
        <taxon>Postciliodesmatophora</taxon>
        <taxon>Heterotrichea</taxon>
        <taxon>Heterotrichida</taxon>
        <taxon>Stentoridae</taxon>
        <taxon>Stentor</taxon>
    </lineage>
</organism>
<reference evidence="2 3" key="1">
    <citation type="submission" date="2016-11" db="EMBL/GenBank/DDBJ databases">
        <title>The macronuclear genome of Stentor coeruleus: a giant cell with tiny introns.</title>
        <authorList>
            <person name="Slabodnick M."/>
            <person name="Ruby J.G."/>
            <person name="Reiff S.B."/>
            <person name="Swart E.C."/>
            <person name="Gosai S."/>
            <person name="Prabakaran S."/>
            <person name="Witkowska E."/>
            <person name="Larue G.E."/>
            <person name="Fisher S."/>
            <person name="Freeman R.M."/>
            <person name="Gunawardena J."/>
            <person name="Chu W."/>
            <person name="Stover N.A."/>
            <person name="Gregory B.D."/>
            <person name="Nowacki M."/>
            <person name="Derisi J."/>
            <person name="Roy S.W."/>
            <person name="Marshall W.F."/>
            <person name="Sood P."/>
        </authorList>
    </citation>
    <scope>NUCLEOTIDE SEQUENCE [LARGE SCALE GENOMIC DNA]</scope>
    <source>
        <strain evidence="2">WM001</strain>
    </source>
</reference>
<keyword evidence="1" id="KW-0175">Coiled coil</keyword>
<evidence type="ECO:0000313" key="3">
    <source>
        <dbReference type="Proteomes" id="UP000187209"/>
    </source>
</evidence>
<gene>
    <name evidence="2" type="ORF">SteCoe_36926</name>
</gene>
<dbReference type="AlphaFoldDB" id="A0A1R2APB7"/>
<evidence type="ECO:0000313" key="2">
    <source>
        <dbReference type="EMBL" id="OMJ66285.1"/>
    </source>
</evidence>
<dbReference type="EMBL" id="MPUH01001762">
    <property type="protein sequence ID" value="OMJ66285.1"/>
    <property type="molecule type" value="Genomic_DNA"/>
</dbReference>
<feature type="coiled-coil region" evidence="1">
    <location>
        <begin position="448"/>
        <end position="563"/>
    </location>
</feature>
<protein>
    <submittedName>
        <fullName evidence="2">Uncharacterized protein</fullName>
    </submittedName>
</protein>
<accession>A0A1R2APB7</accession>
<evidence type="ECO:0000256" key="1">
    <source>
        <dbReference type="SAM" id="Coils"/>
    </source>
</evidence>
<dbReference type="Proteomes" id="UP000187209">
    <property type="component" value="Unassembled WGS sequence"/>
</dbReference>